<accession>I7M8N8</accession>
<organism evidence="1 2">
    <name type="scientific">Tetrahymena thermophila (strain SB210)</name>
    <dbReference type="NCBI Taxonomy" id="312017"/>
    <lineage>
        <taxon>Eukaryota</taxon>
        <taxon>Sar</taxon>
        <taxon>Alveolata</taxon>
        <taxon>Ciliophora</taxon>
        <taxon>Intramacronucleata</taxon>
        <taxon>Oligohymenophorea</taxon>
        <taxon>Hymenostomatida</taxon>
        <taxon>Tetrahymenina</taxon>
        <taxon>Tetrahymenidae</taxon>
        <taxon>Tetrahymena</taxon>
    </lineage>
</organism>
<dbReference type="HOGENOM" id="CLU_710776_0_0_1"/>
<sequence length="389" mass="45712">MCSTTSQFTQNLIPSSDYQQYDLKVQSKNNANSQQNISLKGESIIDLGYFQFYKQTYKPKIHPNNHFLNVVSTKKSKHFVELHLQNSNRNKNFSNLFICEQLQEVCATKVTKASQLYYRLINDVNNDVNSDNLDIQHEFSQSSDIIQKEVFLNAESILNQRANNLFKFNLYYMTEDNQKFFLKHGISNSALSALKMSPDFYQYVHIRFGASPFVDRFYQKNFFEINFRLLDQSYSQNDYTTCQNKYVFNISSVGAIYGQAECETINLNNGFYLEIQYYQNESILTSQVSEINKKLRFQAQEYVYSSASQNFIQKYYPNKKTWQQSKLLEVDSDIVERLVKKRQLNMQNNNNQQLNQDSKSISQYSETSSYSSQYNECSQQLIKINYSQN</sequence>
<reference evidence="2" key="1">
    <citation type="journal article" date="2006" name="PLoS Biol.">
        <title>Macronuclear genome sequence of the ciliate Tetrahymena thermophila, a model eukaryote.</title>
        <authorList>
            <person name="Eisen J.A."/>
            <person name="Coyne R.S."/>
            <person name="Wu M."/>
            <person name="Wu D."/>
            <person name="Thiagarajan M."/>
            <person name="Wortman J.R."/>
            <person name="Badger J.H."/>
            <person name="Ren Q."/>
            <person name="Amedeo P."/>
            <person name="Jones K.M."/>
            <person name="Tallon L.J."/>
            <person name="Delcher A.L."/>
            <person name="Salzberg S.L."/>
            <person name="Silva J.C."/>
            <person name="Haas B.J."/>
            <person name="Majoros W.H."/>
            <person name="Farzad M."/>
            <person name="Carlton J.M."/>
            <person name="Smith R.K. Jr."/>
            <person name="Garg J."/>
            <person name="Pearlman R.E."/>
            <person name="Karrer K.M."/>
            <person name="Sun L."/>
            <person name="Manning G."/>
            <person name="Elde N.C."/>
            <person name="Turkewitz A.P."/>
            <person name="Asai D.J."/>
            <person name="Wilkes D.E."/>
            <person name="Wang Y."/>
            <person name="Cai H."/>
            <person name="Collins K."/>
            <person name="Stewart B.A."/>
            <person name="Lee S.R."/>
            <person name="Wilamowska K."/>
            <person name="Weinberg Z."/>
            <person name="Ruzzo W.L."/>
            <person name="Wloga D."/>
            <person name="Gaertig J."/>
            <person name="Frankel J."/>
            <person name="Tsao C.-C."/>
            <person name="Gorovsky M.A."/>
            <person name="Keeling P.J."/>
            <person name="Waller R.F."/>
            <person name="Patron N.J."/>
            <person name="Cherry J.M."/>
            <person name="Stover N.A."/>
            <person name="Krieger C.J."/>
            <person name="del Toro C."/>
            <person name="Ryder H.F."/>
            <person name="Williamson S.C."/>
            <person name="Barbeau R.A."/>
            <person name="Hamilton E.P."/>
            <person name="Orias E."/>
        </authorList>
    </citation>
    <scope>NUCLEOTIDE SEQUENCE [LARGE SCALE GENOMIC DNA]</scope>
    <source>
        <strain evidence="2">SB210</strain>
    </source>
</reference>
<evidence type="ECO:0000313" key="1">
    <source>
        <dbReference type="EMBL" id="EAR99375.1"/>
    </source>
</evidence>
<dbReference type="RefSeq" id="XP_001019620.1">
    <property type="nucleotide sequence ID" value="XM_001019620.1"/>
</dbReference>
<evidence type="ECO:0000313" key="2">
    <source>
        <dbReference type="Proteomes" id="UP000009168"/>
    </source>
</evidence>
<dbReference type="KEGG" id="tet:TTHERM_00133410"/>
<dbReference type="InParanoid" id="I7M8N8"/>
<keyword evidence="2" id="KW-1185">Reference proteome</keyword>
<dbReference type="GeneID" id="7829274"/>
<dbReference type="AlphaFoldDB" id="I7M8N8"/>
<protein>
    <submittedName>
        <fullName evidence="1">Uncharacterized protein</fullName>
    </submittedName>
</protein>
<proteinExistence type="predicted"/>
<gene>
    <name evidence="1" type="ORF">TTHERM_00133410</name>
</gene>
<name>I7M8N8_TETTS</name>
<dbReference type="Proteomes" id="UP000009168">
    <property type="component" value="Unassembled WGS sequence"/>
</dbReference>
<dbReference type="EMBL" id="GG662639">
    <property type="protein sequence ID" value="EAR99375.1"/>
    <property type="molecule type" value="Genomic_DNA"/>
</dbReference>